<dbReference type="RefSeq" id="WP_235311745.1">
    <property type="nucleotide sequence ID" value="NZ_JAKGAS010000004.1"/>
</dbReference>
<feature type="domain" description="LicD/FKTN/FKRP nucleotidyltransferase" evidence="1">
    <location>
        <begin position="128"/>
        <end position="155"/>
    </location>
</feature>
<accession>A0ABS9D5D7</accession>
<dbReference type="InterPro" id="IPR007074">
    <property type="entry name" value="LicD/FKTN/FKRP_NTP_transf"/>
</dbReference>
<protein>
    <submittedName>
        <fullName evidence="2">LicD family protein</fullName>
    </submittedName>
</protein>
<reference evidence="2 3" key="1">
    <citation type="submission" date="2022-01" db="EMBL/GenBank/DDBJ databases">
        <title>Paraglaciecola sp. G1-23.</title>
        <authorList>
            <person name="Jin M.S."/>
            <person name="Han D.M."/>
            <person name="Kim H.M."/>
            <person name="Jeon C.O."/>
        </authorList>
    </citation>
    <scope>NUCLEOTIDE SEQUENCE [LARGE SCALE GENOMIC DNA]</scope>
    <source>
        <strain evidence="2 3">G1-23</strain>
    </source>
</reference>
<evidence type="ECO:0000259" key="1">
    <source>
        <dbReference type="Pfam" id="PF04991"/>
    </source>
</evidence>
<dbReference type="PANTHER" id="PTHR43404">
    <property type="entry name" value="LIPOPOLYSACCHARIDE CHOLINEPHOSPHOTRANSFERASE LICD"/>
    <property type="match status" value="1"/>
</dbReference>
<dbReference type="PANTHER" id="PTHR43404:SF1">
    <property type="entry name" value="MNN4P"/>
    <property type="match status" value="1"/>
</dbReference>
<proteinExistence type="predicted"/>
<dbReference type="Pfam" id="PF04991">
    <property type="entry name" value="LicD"/>
    <property type="match status" value="1"/>
</dbReference>
<comment type="caution">
    <text evidence="2">The sequence shown here is derived from an EMBL/GenBank/DDBJ whole genome shotgun (WGS) entry which is preliminary data.</text>
</comment>
<keyword evidence="3" id="KW-1185">Reference proteome</keyword>
<name>A0ABS9D5D7_9ALTE</name>
<dbReference type="Proteomes" id="UP001521137">
    <property type="component" value="Unassembled WGS sequence"/>
</dbReference>
<organism evidence="2 3">
    <name type="scientific">Paraglaciecola algarum</name>
    <dbReference type="NCBI Taxonomy" id="3050085"/>
    <lineage>
        <taxon>Bacteria</taxon>
        <taxon>Pseudomonadati</taxon>
        <taxon>Pseudomonadota</taxon>
        <taxon>Gammaproteobacteria</taxon>
        <taxon>Alteromonadales</taxon>
        <taxon>Alteromonadaceae</taxon>
        <taxon>Paraglaciecola</taxon>
    </lineage>
</organism>
<dbReference type="InterPro" id="IPR052942">
    <property type="entry name" value="LPS_cholinephosphotransferase"/>
</dbReference>
<dbReference type="Gene3D" id="3.40.50.720">
    <property type="entry name" value="NAD(P)-binding Rossmann-like Domain"/>
    <property type="match status" value="1"/>
</dbReference>
<evidence type="ECO:0000313" key="2">
    <source>
        <dbReference type="EMBL" id="MCF2948125.1"/>
    </source>
</evidence>
<sequence>MKERTLLFGAGDGARQYLVNNIANHNLIGFVDNDEAKQGTQFEGAPIYAPSELKNIEFDKIVITTQWALEVQKQLLEELHIEPQKVVLPEKNQLKKLTPFSNQKSLNLAREIVTGLSSLAIQRSVSLSVDFGTLLGIVRDNDIIPWDDDIDFSAPLSSQHEVELLCSDFIKRHSSVLAWSLEKLSNKNGLVAGLLIKFSDKSGSYSEFTTSICFREFKDGNALHMPSLGMWFAPQKHFEQLDIIEWQGQKIQVPNDYKDYLSFQYGDWNTPKKNIQLSDYANLNSVSISEIKEAGFKSEYVSCE</sequence>
<gene>
    <name evidence="2" type="ORF">L0668_08410</name>
</gene>
<dbReference type="EMBL" id="JAKGAS010000004">
    <property type="protein sequence ID" value="MCF2948125.1"/>
    <property type="molecule type" value="Genomic_DNA"/>
</dbReference>
<evidence type="ECO:0000313" key="3">
    <source>
        <dbReference type="Proteomes" id="UP001521137"/>
    </source>
</evidence>